<keyword evidence="3" id="KW-0808">Transferase</keyword>
<dbReference type="RefSeq" id="WP_144870741.1">
    <property type="nucleotide sequence ID" value="NZ_LR213911.1"/>
</dbReference>
<keyword evidence="4" id="KW-1185">Reference proteome</keyword>
<dbReference type="Proteomes" id="UP000320055">
    <property type="component" value="Unassembled WGS sequence"/>
</dbReference>
<dbReference type="SFLD" id="SFLDS00019">
    <property type="entry name" value="Glutathione_Transferase_(cytos"/>
    <property type="match status" value="1"/>
</dbReference>
<dbReference type="SUPFAM" id="SSF47616">
    <property type="entry name" value="GST C-terminal domain-like"/>
    <property type="match status" value="1"/>
</dbReference>
<proteinExistence type="predicted"/>
<dbReference type="OrthoDB" id="465590at2"/>
<dbReference type="Pfam" id="PF13409">
    <property type="entry name" value="GST_N_2"/>
    <property type="match status" value="1"/>
</dbReference>
<dbReference type="InterPro" id="IPR004046">
    <property type="entry name" value="GST_C"/>
</dbReference>
<sequence length="203" mass="23699">MSNFTYKVYGDVFSGNCYKVKLLLHQLQKPYEWIPVDILQQESRTAAFLQRNPNGKIPVLEFASQEYLFESNAIMYFLSEGTDFLPNTRLQRSQVLQWLFFEQYSHEPYIASSRYLIRYLKGAEKYKTVLEEKSKPGYAALDVMEQHLSRNQFFVGNKYTIADIGLYAYTHVAEEGGFDLSRYSAIKSWFAKIESQPHYIAMG</sequence>
<dbReference type="InterPro" id="IPR010987">
    <property type="entry name" value="Glutathione-S-Trfase_C-like"/>
</dbReference>
<evidence type="ECO:0000313" key="3">
    <source>
        <dbReference type="EMBL" id="VEP12711.1"/>
    </source>
</evidence>
<dbReference type="PROSITE" id="PS50405">
    <property type="entry name" value="GST_CTER"/>
    <property type="match status" value="1"/>
</dbReference>
<gene>
    <name evidence="3" type="ORF">H1P_1600006</name>
</gene>
<dbReference type="PROSITE" id="PS50404">
    <property type="entry name" value="GST_NTER"/>
    <property type="match status" value="1"/>
</dbReference>
<feature type="domain" description="GST N-terminal" evidence="1">
    <location>
        <begin position="4"/>
        <end position="86"/>
    </location>
</feature>
<evidence type="ECO:0000259" key="1">
    <source>
        <dbReference type="PROSITE" id="PS50404"/>
    </source>
</evidence>
<dbReference type="SFLD" id="SFLDG00358">
    <property type="entry name" value="Main_(cytGST)"/>
    <property type="match status" value="1"/>
</dbReference>
<reference evidence="3 4" key="1">
    <citation type="submission" date="2019-01" db="EMBL/GenBank/DDBJ databases">
        <authorList>
            <person name="Brito A."/>
        </authorList>
    </citation>
    <scope>NUCLEOTIDE SEQUENCE [LARGE SCALE GENOMIC DNA]</scope>
    <source>
        <strain evidence="3">1</strain>
    </source>
</reference>
<dbReference type="PANTHER" id="PTHR44051">
    <property type="entry name" value="GLUTATHIONE S-TRANSFERASE-RELATED"/>
    <property type="match status" value="1"/>
</dbReference>
<name>A0A563VMR7_9CYAN</name>
<dbReference type="AlphaFoldDB" id="A0A563VMR7"/>
<dbReference type="SUPFAM" id="SSF52833">
    <property type="entry name" value="Thioredoxin-like"/>
    <property type="match status" value="1"/>
</dbReference>
<dbReference type="EMBL" id="CAACVJ010000069">
    <property type="protein sequence ID" value="VEP12711.1"/>
    <property type="molecule type" value="Genomic_DNA"/>
</dbReference>
<dbReference type="Gene3D" id="3.40.30.10">
    <property type="entry name" value="Glutaredoxin"/>
    <property type="match status" value="1"/>
</dbReference>
<accession>A0A563VMR7</accession>
<evidence type="ECO:0000313" key="4">
    <source>
        <dbReference type="Proteomes" id="UP000320055"/>
    </source>
</evidence>
<dbReference type="SFLD" id="SFLDG01151">
    <property type="entry name" value="Main.2:_Nu-like"/>
    <property type="match status" value="1"/>
</dbReference>
<dbReference type="InterPro" id="IPR004045">
    <property type="entry name" value="Glutathione_S-Trfase_N"/>
</dbReference>
<dbReference type="Gene3D" id="1.20.1050.10">
    <property type="match status" value="1"/>
</dbReference>
<dbReference type="PANTHER" id="PTHR44051:SF2">
    <property type="entry name" value="HYPOTHETICAL GLUTATHIONE S-TRANSFERASE LIKE PROTEIN"/>
    <property type="match status" value="1"/>
</dbReference>
<dbReference type="InterPro" id="IPR040079">
    <property type="entry name" value="Glutathione_S-Trfase"/>
</dbReference>
<dbReference type="InterPro" id="IPR036249">
    <property type="entry name" value="Thioredoxin-like_sf"/>
</dbReference>
<dbReference type="GO" id="GO:0016740">
    <property type="term" value="F:transferase activity"/>
    <property type="evidence" value="ECO:0007669"/>
    <property type="project" value="UniProtKB-KW"/>
</dbReference>
<organism evidence="3 4">
    <name type="scientific">Hyella patelloides LEGE 07179</name>
    <dbReference type="NCBI Taxonomy" id="945734"/>
    <lineage>
        <taxon>Bacteria</taxon>
        <taxon>Bacillati</taxon>
        <taxon>Cyanobacteriota</taxon>
        <taxon>Cyanophyceae</taxon>
        <taxon>Pleurocapsales</taxon>
        <taxon>Hyellaceae</taxon>
        <taxon>Hyella</taxon>
    </lineage>
</organism>
<feature type="domain" description="GST C-terminal" evidence="2">
    <location>
        <begin position="88"/>
        <end position="203"/>
    </location>
</feature>
<dbReference type="InterPro" id="IPR036282">
    <property type="entry name" value="Glutathione-S-Trfase_C_sf"/>
</dbReference>
<protein>
    <submittedName>
        <fullName evidence="3">Glutathione S-transferase</fullName>
    </submittedName>
</protein>
<dbReference type="CDD" id="cd03056">
    <property type="entry name" value="GST_N_4"/>
    <property type="match status" value="1"/>
</dbReference>
<dbReference type="Pfam" id="PF00043">
    <property type="entry name" value="GST_C"/>
    <property type="match status" value="1"/>
</dbReference>
<evidence type="ECO:0000259" key="2">
    <source>
        <dbReference type="PROSITE" id="PS50405"/>
    </source>
</evidence>